<dbReference type="EMBL" id="JAAAXW010000132">
    <property type="protein sequence ID" value="KAF9542679.1"/>
    <property type="molecule type" value="Genomic_DNA"/>
</dbReference>
<keyword evidence="3" id="KW-1185">Reference proteome</keyword>
<dbReference type="AlphaFoldDB" id="A0A9P6K227"/>
<evidence type="ECO:0000256" key="1">
    <source>
        <dbReference type="SAM" id="MobiDB-lite"/>
    </source>
</evidence>
<proteinExistence type="predicted"/>
<accession>A0A9P6K227</accession>
<protein>
    <submittedName>
        <fullName evidence="2">Uncharacterized protein</fullName>
    </submittedName>
</protein>
<feature type="compositionally biased region" description="Low complexity" evidence="1">
    <location>
        <begin position="1"/>
        <end position="24"/>
    </location>
</feature>
<feature type="region of interest" description="Disordered" evidence="1">
    <location>
        <begin position="1"/>
        <end position="57"/>
    </location>
</feature>
<feature type="compositionally biased region" description="Low complexity" evidence="1">
    <location>
        <begin position="39"/>
        <end position="57"/>
    </location>
</feature>
<name>A0A9P6K227_9FUNG</name>
<evidence type="ECO:0000313" key="3">
    <source>
        <dbReference type="Proteomes" id="UP000723463"/>
    </source>
</evidence>
<dbReference type="Proteomes" id="UP000723463">
    <property type="component" value="Unassembled WGS sequence"/>
</dbReference>
<comment type="caution">
    <text evidence="2">The sequence shown here is derived from an EMBL/GenBank/DDBJ whole genome shotgun (WGS) entry which is preliminary data.</text>
</comment>
<evidence type="ECO:0000313" key="2">
    <source>
        <dbReference type="EMBL" id="KAF9542679.1"/>
    </source>
</evidence>
<sequence>MMPLFKMNNASSSKKNKTASAANTPSQTPRTSFDGKVPTTTSTRTSSAQSTQTAAAKAAHLGNMQAMVLSRV</sequence>
<organism evidence="2 3">
    <name type="scientific">Mortierella hygrophila</name>
    <dbReference type="NCBI Taxonomy" id="979708"/>
    <lineage>
        <taxon>Eukaryota</taxon>
        <taxon>Fungi</taxon>
        <taxon>Fungi incertae sedis</taxon>
        <taxon>Mucoromycota</taxon>
        <taxon>Mortierellomycotina</taxon>
        <taxon>Mortierellomycetes</taxon>
        <taxon>Mortierellales</taxon>
        <taxon>Mortierellaceae</taxon>
        <taxon>Mortierella</taxon>
    </lineage>
</organism>
<reference evidence="2" key="1">
    <citation type="journal article" date="2020" name="Fungal Divers.">
        <title>Resolving the Mortierellaceae phylogeny through synthesis of multi-gene phylogenetics and phylogenomics.</title>
        <authorList>
            <person name="Vandepol N."/>
            <person name="Liber J."/>
            <person name="Desiro A."/>
            <person name="Na H."/>
            <person name="Kennedy M."/>
            <person name="Barry K."/>
            <person name="Grigoriev I.V."/>
            <person name="Miller A.N."/>
            <person name="O'Donnell K."/>
            <person name="Stajich J.E."/>
            <person name="Bonito G."/>
        </authorList>
    </citation>
    <scope>NUCLEOTIDE SEQUENCE</scope>
    <source>
        <strain evidence="2">NRRL 2591</strain>
    </source>
</reference>
<gene>
    <name evidence="2" type="ORF">EC957_001734</name>
</gene>